<keyword evidence="4" id="KW-1185">Reference proteome</keyword>
<feature type="transmembrane region" description="Helical" evidence="1">
    <location>
        <begin position="136"/>
        <end position="157"/>
    </location>
</feature>
<dbReference type="PATRIC" id="fig|1237149.3.peg.5630"/>
<organism evidence="3 4">
    <name type="scientific">Fulvivirga imtechensis AK7</name>
    <dbReference type="NCBI Taxonomy" id="1237149"/>
    <lineage>
        <taxon>Bacteria</taxon>
        <taxon>Pseudomonadati</taxon>
        <taxon>Bacteroidota</taxon>
        <taxon>Cytophagia</taxon>
        <taxon>Cytophagales</taxon>
        <taxon>Fulvivirgaceae</taxon>
        <taxon>Fulvivirga</taxon>
    </lineage>
</organism>
<feature type="transmembrane region" description="Helical" evidence="1">
    <location>
        <begin position="195"/>
        <end position="217"/>
    </location>
</feature>
<name>L8JLF5_9BACT</name>
<accession>L8JLF5</accession>
<feature type="transmembrane region" description="Helical" evidence="1">
    <location>
        <begin position="80"/>
        <end position="101"/>
    </location>
</feature>
<feature type="transmembrane region" description="Helical" evidence="1">
    <location>
        <begin position="342"/>
        <end position="360"/>
    </location>
</feature>
<proteinExistence type="predicted"/>
<evidence type="ECO:0000313" key="4">
    <source>
        <dbReference type="Proteomes" id="UP000011135"/>
    </source>
</evidence>
<evidence type="ECO:0000256" key="1">
    <source>
        <dbReference type="SAM" id="Phobius"/>
    </source>
</evidence>
<feature type="transmembrane region" description="Helical" evidence="1">
    <location>
        <begin position="226"/>
        <end position="246"/>
    </location>
</feature>
<feature type="domain" description="DUF5009" evidence="2">
    <location>
        <begin position="9"/>
        <end position="102"/>
    </location>
</feature>
<feature type="transmembrane region" description="Helical" evidence="1">
    <location>
        <begin position="258"/>
        <end position="277"/>
    </location>
</feature>
<dbReference type="InterPro" id="IPR032176">
    <property type="entry name" value="DUF5009"/>
</dbReference>
<dbReference type="RefSeq" id="WP_009583451.1">
    <property type="nucleotide sequence ID" value="NZ_AMZN01000122.1"/>
</dbReference>
<gene>
    <name evidence="3" type="ORF">C900_00551</name>
</gene>
<dbReference type="STRING" id="1237149.C900_00551"/>
<feature type="transmembrane region" description="Helical" evidence="1">
    <location>
        <begin position="50"/>
        <end position="68"/>
    </location>
</feature>
<feature type="transmembrane region" description="Helical" evidence="1">
    <location>
        <begin position="12"/>
        <end position="30"/>
    </location>
</feature>
<keyword evidence="1" id="KW-0472">Membrane</keyword>
<reference evidence="3 4" key="1">
    <citation type="submission" date="2012-12" db="EMBL/GenBank/DDBJ databases">
        <title>Genome assembly of Fulvivirga imtechensis AK7.</title>
        <authorList>
            <person name="Nupur N."/>
            <person name="Khatri I."/>
            <person name="Kumar R."/>
            <person name="Subramanian S."/>
            <person name="Pinnaka A."/>
        </authorList>
    </citation>
    <scope>NUCLEOTIDE SEQUENCE [LARGE SCALE GENOMIC DNA]</scope>
    <source>
        <strain evidence="3 4">AK7</strain>
    </source>
</reference>
<dbReference type="PANTHER" id="PTHR31061:SF24">
    <property type="entry name" value="LD22376P"/>
    <property type="match status" value="1"/>
</dbReference>
<dbReference type="Pfam" id="PF16401">
    <property type="entry name" value="DUF5009"/>
    <property type="match status" value="1"/>
</dbReference>
<evidence type="ECO:0000313" key="3">
    <source>
        <dbReference type="EMBL" id="ELR68324.1"/>
    </source>
</evidence>
<dbReference type="Proteomes" id="UP000011135">
    <property type="component" value="Unassembled WGS sequence"/>
</dbReference>
<protein>
    <submittedName>
        <fullName evidence="3">N-acetylglucosamine related transporter, NagX</fullName>
    </submittedName>
</protein>
<dbReference type="EMBL" id="AMZN01000122">
    <property type="protein sequence ID" value="ELR68324.1"/>
    <property type="molecule type" value="Genomic_DNA"/>
</dbReference>
<keyword evidence="1" id="KW-0812">Transmembrane</keyword>
<keyword evidence="1" id="KW-1133">Transmembrane helix</keyword>
<dbReference type="AlphaFoldDB" id="L8JLF5"/>
<dbReference type="PANTHER" id="PTHR31061">
    <property type="entry name" value="LD22376P"/>
    <property type="match status" value="1"/>
</dbReference>
<comment type="caution">
    <text evidence="3">The sequence shown here is derived from an EMBL/GenBank/DDBJ whole genome shotgun (WGS) entry which is preliminary data.</text>
</comment>
<sequence>MNKNKRLLSLDVFRGITIAAMIVVNNPGSWAAVYPPLLHAGWHGCTLTDLVFPFFLFIVGVAVCLSLSRAVEDKGRHKQIIFTVLKRSVILFLIGLFLNAFPYFDLYHLRIPGVLQRIAVVFFICAFLYLKTGWKVQVYIGSAILMVYWLLFLIIPIPGAATGSLESGANLAAWVDSQLLTGHMWEVTKTWDPEGVLSTLPAIVTGIIGVLVGQWLMADRTEKEKVIYLFVAANLLIVAGLFWDLFFPINKSLWTSSYVLYTAGIAIHFLAFLYWLLDIKMQRSKFWTPFKAFGINAIFVYMLSMMLASVLVSLEVSGGVSLQGWLFSGFTAVITDVRLASFIYALLFTLLMFVPVWILYKKNIIIKV</sequence>
<feature type="transmembrane region" description="Helical" evidence="1">
    <location>
        <begin position="298"/>
        <end position="322"/>
    </location>
</feature>
<feature type="transmembrane region" description="Helical" evidence="1">
    <location>
        <begin position="107"/>
        <end position="129"/>
    </location>
</feature>
<evidence type="ECO:0000259" key="2">
    <source>
        <dbReference type="Pfam" id="PF16401"/>
    </source>
</evidence>
<dbReference type="OrthoDB" id="9788724at2"/>
<dbReference type="eggNOG" id="COG4299">
    <property type="taxonomic scope" value="Bacteria"/>
</dbReference>